<evidence type="ECO:0000256" key="1">
    <source>
        <dbReference type="SAM" id="Phobius"/>
    </source>
</evidence>
<evidence type="ECO:0000313" key="2">
    <source>
        <dbReference type="EMBL" id="OCH91381.1"/>
    </source>
</evidence>
<keyword evidence="1" id="KW-1133">Transmembrane helix</keyword>
<accession>A0A8E2AUU3</accession>
<proteinExistence type="predicted"/>
<dbReference type="Proteomes" id="UP000250043">
    <property type="component" value="Unassembled WGS sequence"/>
</dbReference>
<reference evidence="2 3" key="1">
    <citation type="submission" date="2016-07" db="EMBL/GenBank/DDBJ databases">
        <title>Draft genome of the white-rot fungus Obba rivulosa 3A-2.</title>
        <authorList>
            <consortium name="DOE Joint Genome Institute"/>
            <person name="Miettinen O."/>
            <person name="Riley R."/>
            <person name="Acob R."/>
            <person name="Barry K."/>
            <person name="Cullen D."/>
            <person name="De Vries R."/>
            <person name="Hainaut M."/>
            <person name="Hatakka A."/>
            <person name="Henrissat B."/>
            <person name="Hilden K."/>
            <person name="Kuo R."/>
            <person name="Labutti K."/>
            <person name="Lipzen A."/>
            <person name="Makela M.R."/>
            <person name="Sandor L."/>
            <person name="Spatafora J.W."/>
            <person name="Grigoriev I.V."/>
            <person name="Hibbett D.S."/>
        </authorList>
    </citation>
    <scope>NUCLEOTIDE SEQUENCE [LARGE SCALE GENOMIC DNA]</scope>
    <source>
        <strain evidence="2 3">3A-2</strain>
    </source>
</reference>
<organism evidence="2 3">
    <name type="scientific">Obba rivulosa</name>
    <dbReference type="NCBI Taxonomy" id="1052685"/>
    <lineage>
        <taxon>Eukaryota</taxon>
        <taxon>Fungi</taxon>
        <taxon>Dikarya</taxon>
        <taxon>Basidiomycota</taxon>
        <taxon>Agaricomycotina</taxon>
        <taxon>Agaricomycetes</taxon>
        <taxon>Polyporales</taxon>
        <taxon>Gelatoporiaceae</taxon>
        <taxon>Obba</taxon>
    </lineage>
</organism>
<evidence type="ECO:0000313" key="3">
    <source>
        <dbReference type="Proteomes" id="UP000250043"/>
    </source>
</evidence>
<sequence>MSSCFLRYSPPLSNGYHQTRTPPAYNLMEILPLQSSSVPSDTRSLSPYHPLALTVFRPLCAILLGLGVLPLLGGWLRVRLWPRKSPFVPVVARPGDTDNAARILSNVDGQLLDLSIRSAAAKPPRDFSAEEIVRITDWLYTYRGRIHSLTFVLGADLLNVFERKSTPFSAHQVIFPSGASLGNMEPFSNLTALSLTTGYSVPLAFVAPFLAKCPALEIFILEKLLSEEPRESENDLEVSSRTPTHLSKLTTMRLSKYGYGYATRLFEIISFPSTTCVSLFFEGRGRPPLRTCGTSLQPVLSRMQEAAIRYKKISDASVGTGPTFSIDISSRDKQFSLRWQFQTGSTEPASEWLDFNNLGMDVFELHRLRDLTMELHYAVFSVAHWKGLLSHMRDLRRLTVRFVGCHAASPRYLYQALQEHDSCDYFDLSVQLVTCTA</sequence>
<feature type="transmembrane region" description="Helical" evidence="1">
    <location>
        <begin position="55"/>
        <end position="76"/>
    </location>
</feature>
<dbReference type="OrthoDB" id="2801457at2759"/>
<name>A0A8E2AUU3_9APHY</name>
<keyword evidence="3" id="KW-1185">Reference proteome</keyword>
<dbReference type="EMBL" id="KV722386">
    <property type="protein sequence ID" value="OCH91381.1"/>
    <property type="molecule type" value="Genomic_DNA"/>
</dbReference>
<protein>
    <submittedName>
        <fullName evidence="2">Uncharacterized protein</fullName>
    </submittedName>
</protein>
<dbReference type="AlphaFoldDB" id="A0A8E2AUU3"/>
<keyword evidence="1" id="KW-0812">Transmembrane</keyword>
<keyword evidence="1" id="KW-0472">Membrane</keyword>
<gene>
    <name evidence="2" type="ORF">OBBRIDRAFT_527153</name>
</gene>